<evidence type="ECO:0000256" key="3">
    <source>
        <dbReference type="ARBA" id="ARBA00022741"/>
    </source>
</evidence>
<dbReference type="PANTHER" id="PTHR21087">
    <property type="entry name" value="SHIKIMATE KINASE"/>
    <property type="match status" value="1"/>
</dbReference>
<keyword evidence="2 7" id="KW-0808">Transferase</keyword>
<feature type="binding site" evidence="7">
    <location>
        <begin position="14"/>
        <end position="19"/>
    </location>
    <ligand>
        <name>ATP</name>
        <dbReference type="ChEBI" id="CHEBI:30616"/>
    </ligand>
</feature>
<gene>
    <name evidence="7 8" type="primary">aroK</name>
    <name evidence="8" type="ORF">NCTC12858_00518</name>
</gene>
<reference evidence="8 9" key="1">
    <citation type="submission" date="2018-06" db="EMBL/GenBank/DDBJ databases">
        <authorList>
            <consortium name="Pathogen Informatics"/>
            <person name="Doyle S."/>
        </authorList>
    </citation>
    <scope>NUCLEOTIDE SEQUENCE [LARGE SCALE GENOMIC DNA]</scope>
    <source>
        <strain evidence="8 9">NCTC12858</strain>
    </source>
</reference>
<keyword evidence="1 7" id="KW-0028">Amino-acid biosynthesis</keyword>
<dbReference type="GO" id="GO:0000287">
    <property type="term" value="F:magnesium ion binding"/>
    <property type="evidence" value="ECO:0007669"/>
    <property type="project" value="UniProtKB-UniRule"/>
</dbReference>
<dbReference type="EC" id="2.7.1.71" evidence="7"/>
<keyword evidence="7" id="KW-0963">Cytoplasm</keyword>
<evidence type="ECO:0000256" key="7">
    <source>
        <dbReference type="HAMAP-Rule" id="MF_00109"/>
    </source>
</evidence>
<evidence type="ECO:0000256" key="6">
    <source>
        <dbReference type="ARBA" id="ARBA00023141"/>
    </source>
</evidence>
<feature type="binding site" evidence="7">
    <location>
        <position position="60"/>
    </location>
    <ligand>
        <name>substrate</name>
    </ligand>
</feature>
<evidence type="ECO:0000313" key="9">
    <source>
        <dbReference type="Proteomes" id="UP000249300"/>
    </source>
</evidence>
<feature type="binding site" evidence="7">
    <location>
        <position position="143"/>
    </location>
    <ligand>
        <name>substrate</name>
    </ligand>
</feature>
<dbReference type="EMBL" id="LS483447">
    <property type="protein sequence ID" value="SQH72692.1"/>
    <property type="molecule type" value="Genomic_DNA"/>
</dbReference>
<dbReference type="NCBIfam" id="NF010555">
    <property type="entry name" value="PRK13949.1"/>
    <property type="match status" value="1"/>
</dbReference>
<dbReference type="InterPro" id="IPR031322">
    <property type="entry name" value="Shikimate/glucono_kinase"/>
</dbReference>
<name>A0A2X4SFA4_9PORP</name>
<dbReference type="CDD" id="cd00464">
    <property type="entry name" value="SK"/>
    <property type="match status" value="1"/>
</dbReference>
<dbReference type="HAMAP" id="MF_00109">
    <property type="entry name" value="Shikimate_kinase"/>
    <property type="match status" value="1"/>
</dbReference>
<comment type="subunit">
    <text evidence="7">Monomer.</text>
</comment>
<comment type="subcellular location">
    <subcellularLocation>
        <location evidence="7">Cytoplasm</location>
    </subcellularLocation>
</comment>
<keyword evidence="9" id="KW-1185">Reference proteome</keyword>
<keyword evidence="6 7" id="KW-0057">Aromatic amino acid biosynthesis</keyword>
<keyword evidence="3 7" id="KW-0547">Nucleotide-binding</keyword>
<dbReference type="Proteomes" id="UP000249300">
    <property type="component" value="Chromosome 1"/>
</dbReference>
<dbReference type="InterPro" id="IPR000623">
    <property type="entry name" value="Shikimate_kinase/TSH1"/>
</dbReference>
<evidence type="ECO:0000256" key="1">
    <source>
        <dbReference type="ARBA" id="ARBA00022605"/>
    </source>
</evidence>
<comment type="similarity">
    <text evidence="7">Belongs to the shikimate kinase family.</text>
</comment>
<dbReference type="UniPathway" id="UPA00053">
    <property type="reaction ID" value="UER00088"/>
</dbReference>
<dbReference type="SUPFAM" id="SSF52540">
    <property type="entry name" value="P-loop containing nucleoside triphosphate hydrolases"/>
    <property type="match status" value="1"/>
</dbReference>
<comment type="pathway">
    <text evidence="7">Metabolic intermediate biosynthesis; chorismate biosynthesis; chorismate from D-erythrose 4-phosphate and phosphoenolpyruvate: step 5/7.</text>
</comment>
<dbReference type="GO" id="GO:0008652">
    <property type="term" value="P:amino acid biosynthetic process"/>
    <property type="evidence" value="ECO:0007669"/>
    <property type="project" value="UniProtKB-KW"/>
</dbReference>
<protein>
    <recommendedName>
        <fullName evidence="7">Shikimate kinase</fullName>
        <shortName evidence="7">SK</shortName>
        <ecNumber evidence="7">2.7.1.71</ecNumber>
    </recommendedName>
</protein>
<dbReference type="OrthoDB" id="9800332at2"/>
<feature type="binding site" evidence="7">
    <location>
        <position position="121"/>
    </location>
    <ligand>
        <name>ATP</name>
        <dbReference type="ChEBI" id="CHEBI:30616"/>
    </ligand>
</feature>
<evidence type="ECO:0000256" key="2">
    <source>
        <dbReference type="ARBA" id="ARBA00022679"/>
    </source>
</evidence>
<comment type="caution">
    <text evidence="7">Lacks conserved residue(s) required for the propagation of feature annotation.</text>
</comment>
<feature type="binding site" evidence="7">
    <location>
        <position position="82"/>
    </location>
    <ligand>
        <name>substrate</name>
    </ligand>
</feature>
<dbReference type="PRINTS" id="PR01100">
    <property type="entry name" value="SHIKIMTKNASE"/>
</dbReference>
<dbReference type="PANTHER" id="PTHR21087:SF16">
    <property type="entry name" value="SHIKIMATE KINASE 1, CHLOROPLASTIC"/>
    <property type="match status" value="1"/>
</dbReference>
<dbReference type="GO" id="GO:0005829">
    <property type="term" value="C:cytosol"/>
    <property type="evidence" value="ECO:0007669"/>
    <property type="project" value="TreeGrafter"/>
</dbReference>
<dbReference type="Pfam" id="PF01202">
    <property type="entry name" value="SKI"/>
    <property type="match status" value="1"/>
</dbReference>
<feature type="binding site" evidence="7">
    <location>
        <position position="18"/>
    </location>
    <ligand>
        <name>Mg(2+)</name>
        <dbReference type="ChEBI" id="CHEBI:18420"/>
    </ligand>
</feature>
<feature type="binding site" evidence="7">
    <location>
        <position position="36"/>
    </location>
    <ligand>
        <name>substrate</name>
    </ligand>
</feature>
<dbReference type="AlphaFoldDB" id="A0A2X4SFA4"/>
<keyword evidence="7" id="KW-0479">Metal-binding</keyword>
<dbReference type="GO" id="GO:0009073">
    <property type="term" value="P:aromatic amino acid family biosynthetic process"/>
    <property type="evidence" value="ECO:0007669"/>
    <property type="project" value="UniProtKB-KW"/>
</dbReference>
<keyword evidence="4 7" id="KW-0418">Kinase</keyword>
<proteinExistence type="inferred from homology"/>
<accession>A0A2X4SFA4</accession>
<comment type="catalytic activity">
    <reaction evidence="7">
        <text>shikimate + ATP = 3-phosphoshikimate + ADP + H(+)</text>
        <dbReference type="Rhea" id="RHEA:13121"/>
        <dbReference type="ChEBI" id="CHEBI:15378"/>
        <dbReference type="ChEBI" id="CHEBI:30616"/>
        <dbReference type="ChEBI" id="CHEBI:36208"/>
        <dbReference type="ChEBI" id="CHEBI:145989"/>
        <dbReference type="ChEBI" id="CHEBI:456216"/>
        <dbReference type="EC" id="2.7.1.71"/>
    </reaction>
</comment>
<keyword evidence="7" id="KW-0460">Magnesium</keyword>
<evidence type="ECO:0000256" key="5">
    <source>
        <dbReference type="ARBA" id="ARBA00022840"/>
    </source>
</evidence>
<dbReference type="GO" id="GO:0009423">
    <property type="term" value="P:chorismate biosynthetic process"/>
    <property type="evidence" value="ECO:0007669"/>
    <property type="project" value="UniProtKB-UniRule"/>
</dbReference>
<sequence>MLGNEPIYLVGYMGSGKSTVGRYLADILGFRFIDTDFFIENRFRQRVQDMFASVGEEVFRRREKVVIEELSGMTNAVIATGGGLPCFHNNMQLMNDTGITVYLKVTNEILAKRLELCGGTRPSVKGKKGEVLLHHVVEAMAVRAPIYDTAKLVAPADTLMTDSDERRLATQIAAELRIYANKEPQQ</sequence>
<dbReference type="GO" id="GO:0004765">
    <property type="term" value="F:shikimate kinase activity"/>
    <property type="evidence" value="ECO:0007669"/>
    <property type="project" value="UniProtKB-UniRule"/>
</dbReference>
<comment type="cofactor">
    <cofactor evidence="7">
        <name>Mg(2+)</name>
        <dbReference type="ChEBI" id="CHEBI:18420"/>
    </cofactor>
    <text evidence="7">Binds 1 Mg(2+) ion per subunit.</text>
</comment>
<dbReference type="InterPro" id="IPR027417">
    <property type="entry name" value="P-loop_NTPase"/>
</dbReference>
<evidence type="ECO:0000256" key="4">
    <source>
        <dbReference type="ARBA" id="ARBA00022777"/>
    </source>
</evidence>
<keyword evidence="5 7" id="KW-0067">ATP-binding</keyword>
<comment type="function">
    <text evidence="7">Catalyzes the specific phosphorylation of the 3-hydroxyl group of shikimic acid using ATP as a cosubstrate.</text>
</comment>
<dbReference type="GO" id="GO:0005524">
    <property type="term" value="F:ATP binding"/>
    <property type="evidence" value="ECO:0007669"/>
    <property type="project" value="UniProtKB-UniRule"/>
</dbReference>
<dbReference type="KEGG" id="pcre:NCTC12858_00518"/>
<dbReference type="Gene3D" id="3.40.50.300">
    <property type="entry name" value="P-loop containing nucleotide triphosphate hydrolases"/>
    <property type="match status" value="1"/>
</dbReference>
<dbReference type="RefSeq" id="WP_042225792.1">
    <property type="nucleotide sequence ID" value="NZ_JQJB01000006.1"/>
</dbReference>
<evidence type="ECO:0000313" key="8">
    <source>
        <dbReference type="EMBL" id="SQH72692.1"/>
    </source>
</evidence>
<organism evidence="8 9">
    <name type="scientific">Porphyromonas crevioricanis</name>
    <dbReference type="NCBI Taxonomy" id="393921"/>
    <lineage>
        <taxon>Bacteria</taxon>
        <taxon>Pseudomonadati</taxon>
        <taxon>Bacteroidota</taxon>
        <taxon>Bacteroidia</taxon>
        <taxon>Bacteroidales</taxon>
        <taxon>Porphyromonadaceae</taxon>
        <taxon>Porphyromonas</taxon>
    </lineage>
</organism>